<dbReference type="InterPro" id="IPR002110">
    <property type="entry name" value="Ankyrin_rpt"/>
</dbReference>
<feature type="repeat" description="ANK" evidence="1">
    <location>
        <begin position="110"/>
        <end position="142"/>
    </location>
</feature>
<evidence type="ECO:0000313" key="2">
    <source>
        <dbReference type="EMBL" id="OMH84898.1"/>
    </source>
</evidence>
<evidence type="ECO:0000256" key="1">
    <source>
        <dbReference type="PROSITE-ProRule" id="PRU00023"/>
    </source>
</evidence>
<protein>
    <submittedName>
        <fullName evidence="2">Ankyrin repeat protein nuc-2</fullName>
    </submittedName>
</protein>
<dbReference type="Proteomes" id="UP000188320">
    <property type="component" value="Unassembled WGS sequence"/>
</dbReference>
<dbReference type="GO" id="GO:0008081">
    <property type="term" value="F:phosphoric diester hydrolase activity"/>
    <property type="evidence" value="ECO:0007669"/>
    <property type="project" value="InterPro"/>
</dbReference>
<evidence type="ECO:0000313" key="3">
    <source>
        <dbReference type="Proteomes" id="UP000188320"/>
    </source>
</evidence>
<comment type="caution">
    <text evidence="2">The sequence shown here is derived from an EMBL/GenBank/DDBJ whole genome shotgun (WGS) entry which is preliminary data.</text>
</comment>
<dbReference type="EMBL" id="LSSK01000133">
    <property type="protein sequence ID" value="OMH84898.1"/>
    <property type="molecule type" value="Genomic_DNA"/>
</dbReference>
<name>A0A1R1PVB5_ZANCU</name>
<dbReference type="OrthoDB" id="2111021at2759"/>
<dbReference type="InterPro" id="IPR017946">
    <property type="entry name" value="PLC-like_Pdiesterase_TIM-brl"/>
</dbReference>
<dbReference type="InterPro" id="IPR039323">
    <property type="entry name" value="ANKRD_45/46/60"/>
</dbReference>
<accession>A0A1R1PVB5</accession>
<dbReference type="Gene3D" id="3.20.20.190">
    <property type="entry name" value="Phosphatidylinositol (PI) phosphodiesterase"/>
    <property type="match status" value="1"/>
</dbReference>
<dbReference type="InterPro" id="IPR036770">
    <property type="entry name" value="Ankyrin_rpt-contain_sf"/>
</dbReference>
<dbReference type="Pfam" id="PF13637">
    <property type="entry name" value="Ank_4"/>
    <property type="match status" value="1"/>
</dbReference>
<gene>
    <name evidence="2" type="ORF">AX774_g1569</name>
</gene>
<dbReference type="GO" id="GO:0006629">
    <property type="term" value="P:lipid metabolic process"/>
    <property type="evidence" value="ECO:0007669"/>
    <property type="project" value="InterPro"/>
</dbReference>
<dbReference type="PROSITE" id="PS50088">
    <property type="entry name" value="ANK_REPEAT"/>
    <property type="match status" value="2"/>
</dbReference>
<sequence length="409" mass="45323">MVDSHDTQAVQFAASEGQLECMSEILEYLKQRGLLNESIPIMERALFKSCGRGTWEIARLLSQYGLEVESAVELKSGLTALHTAAAQGCLEIMVWLIEQGADIDIKDKDMGWTALFYAAKNGYGDCVDLLLTHGANINQTDEQGKTAGFYAAYEGHHAISCKLIPTISDSTMSSMQLEDFIPDLELPPPVIPYYRREYSQNLRTKQLVVRLKILDKATPPPAPSHDEFASKYLNIKVQLTKDLVPVIYKDDLVLVNESIGLYLPICALTYSELSKLLRNDPSVFPKFGFLKAASQEFTTTRYLSERLALGSSGYPLEKALTEMDERIGLNIEVYSGTSHSADETMTCCYGNKNLAVDMILKTLLPFSCSSQALIDAGDQLLGERGYFPGVFKSGYGNHVAQKCNRICES</sequence>
<reference evidence="3" key="1">
    <citation type="submission" date="2017-01" db="EMBL/GenBank/DDBJ databases">
        <authorList>
            <person name="Wang Y."/>
            <person name="White M."/>
            <person name="Kvist S."/>
            <person name="Moncalvo J.-M."/>
        </authorList>
    </citation>
    <scope>NUCLEOTIDE SEQUENCE [LARGE SCALE GENOMIC DNA]</scope>
    <source>
        <strain evidence="3">COL-18-3</strain>
    </source>
</reference>
<dbReference type="PROSITE" id="PS50297">
    <property type="entry name" value="ANK_REP_REGION"/>
    <property type="match status" value="2"/>
</dbReference>
<dbReference type="Gene3D" id="1.25.40.20">
    <property type="entry name" value="Ankyrin repeat-containing domain"/>
    <property type="match status" value="1"/>
</dbReference>
<dbReference type="SMART" id="SM00248">
    <property type="entry name" value="ANK"/>
    <property type="match status" value="4"/>
</dbReference>
<proteinExistence type="predicted"/>
<dbReference type="AlphaFoldDB" id="A0A1R1PVB5"/>
<keyword evidence="3" id="KW-1185">Reference proteome</keyword>
<dbReference type="PRINTS" id="PR01415">
    <property type="entry name" value="ANKYRIN"/>
</dbReference>
<keyword evidence="1" id="KW-0040">ANK repeat</keyword>
<dbReference type="PANTHER" id="PTHR22677">
    <property type="entry name" value="ANKYRIN REPEAT DOMAIN-CONTAINING PROTEIN 60"/>
    <property type="match status" value="1"/>
</dbReference>
<feature type="repeat" description="ANK" evidence="1">
    <location>
        <begin position="76"/>
        <end position="108"/>
    </location>
</feature>
<organism evidence="2 3">
    <name type="scientific">Zancudomyces culisetae</name>
    <name type="common">Gut fungus</name>
    <name type="synonym">Smittium culisetae</name>
    <dbReference type="NCBI Taxonomy" id="1213189"/>
    <lineage>
        <taxon>Eukaryota</taxon>
        <taxon>Fungi</taxon>
        <taxon>Fungi incertae sedis</taxon>
        <taxon>Zoopagomycota</taxon>
        <taxon>Kickxellomycotina</taxon>
        <taxon>Harpellomycetes</taxon>
        <taxon>Harpellales</taxon>
        <taxon>Legeriomycetaceae</taxon>
        <taxon>Zancudomyces</taxon>
    </lineage>
</organism>
<dbReference type="SUPFAM" id="SSF48403">
    <property type="entry name" value="Ankyrin repeat"/>
    <property type="match status" value="1"/>
</dbReference>
<dbReference type="PANTHER" id="PTHR22677:SF4">
    <property type="entry name" value="USHER SYNDROME TYPE-1G PROTEIN-LIKE PROTEIN"/>
    <property type="match status" value="1"/>
</dbReference>